<sequence>MCSLCPLRKKQTKMVRFDSYVDTISYLEYASTCKNVIHCTGTSVDNDDKCQPHLLRGGATSSRARVSLFPASTRDKEWENLSLPFLTKTLLKRLPGRLNHLNNCFLACIFSGTSLVTDLCTLANNSLRRPANKLLIRTPPFPRCSFMGPDKPIPSRGTFSETVTATARR</sequence>
<reference evidence="1" key="1">
    <citation type="submission" date="2020-08" db="EMBL/GenBank/DDBJ databases">
        <title>Multicomponent nature underlies the extraordinary mechanical properties of spider dragline silk.</title>
        <authorList>
            <person name="Kono N."/>
            <person name="Nakamura H."/>
            <person name="Mori M."/>
            <person name="Yoshida Y."/>
            <person name="Ohtoshi R."/>
            <person name="Malay A.D."/>
            <person name="Moran D.A.P."/>
            <person name="Tomita M."/>
            <person name="Numata K."/>
            <person name="Arakawa K."/>
        </authorList>
    </citation>
    <scope>NUCLEOTIDE SEQUENCE</scope>
</reference>
<evidence type="ECO:0000313" key="1">
    <source>
        <dbReference type="EMBL" id="GFY70786.1"/>
    </source>
</evidence>
<comment type="caution">
    <text evidence="1">The sequence shown here is derived from an EMBL/GenBank/DDBJ whole genome shotgun (WGS) entry which is preliminary data.</text>
</comment>
<gene>
    <name evidence="1" type="ORF">TNIN_271481</name>
</gene>
<dbReference type="EMBL" id="BMAV01018404">
    <property type="protein sequence ID" value="GFY70786.1"/>
    <property type="molecule type" value="Genomic_DNA"/>
</dbReference>
<name>A0A8X6YGX1_9ARAC</name>
<organism evidence="1 2">
    <name type="scientific">Trichonephila inaurata madagascariensis</name>
    <dbReference type="NCBI Taxonomy" id="2747483"/>
    <lineage>
        <taxon>Eukaryota</taxon>
        <taxon>Metazoa</taxon>
        <taxon>Ecdysozoa</taxon>
        <taxon>Arthropoda</taxon>
        <taxon>Chelicerata</taxon>
        <taxon>Arachnida</taxon>
        <taxon>Araneae</taxon>
        <taxon>Araneomorphae</taxon>
        <taxon>Entelegynae</taxon>
        <taxon>Araneoidea</taxon>
        <taxon>Nephilidae</taxon>
        <taxon>Trichonephila</taxon>
        <taxon>Trichonephila inaurata</taxon>
    </lineage>
</organism>
<protein>
    <submittedName>
        <fullName evidence="1">Uncharacterized protein</fullName>
    </submittedName>
</protein>
<dbReference type="OrthoDB" id="6538153at2759"/>
<accession>A0A8X6YGX1</accession>
<evidence type="ECO:0000313" key="2">
    <source>
        <dbReference type="Proteomes" id="UP000886998"/>
    </source>
</evidence>
<dbReference type="Proteomes" id="UP000886998">
    <property type="component" value="Unassembled WGS sequence"/>
</dbReference>
<proteinExistence type="predicted"/>
<keyword evidence="2" id="KW-1185">Reference proteome</keyword>
<dbReference type="AlphaFoldDB" id="A0A8X6YGX1"/>